<keyword evidence="2" id="KW-1185">Reference proteome</keyword>
<sequence>MIEPHSALPPFLPGSDVPLVPNSGVQFLDAALPLERVRLRRNWFELPRGEGLAALKALRDAPDEGGYAWDENGQAHFVAMDEEGRFDIDATGALEPFLGRWVPLPYLQVEVDGPPGRRRFAPGPENWARIRVVKLAEKEPDGRTHRAVLAFDTTTAARLPGAGFLTPWNDEPARFALASTPAEAGWLLDREWMRGWLAELYRERDIAGRALAPDAEIGCRHLAAYLTFLAVLEESGALPPIRLIDLATAERTPGGVIEVDLVLDLGNSRSCGFLVERTAGRAASLSDSYRLALRDLSAPEETSNLPFESRVEFARAGFGKEEWSLQSGRGTAFDWPSPVRVGPEAARLSSRNRGNEGQTGLSSPKRYLWDEAPVLTPWRFNPASDPEGAIRGGFLRFVSEDGTVLSMKRRGGIALRPLFSRASLFTFFLLEVLLQARAQVNGYAARYGRQDLAAPRRLGRLILTLPPALPPEEVRKVRERANAAAYLLEDVTGTRGRQKRLEVEARLDEATATQIVYLYDQISHAYRGDAPAYLDLIGRRRPPGTGAEAAGQEAPSLRIASIDVGGGTTDLAIYTYTLADRVVVPREDFREGFRLAGDDVLETVVMRHVLPGLRRALAGAGNMGMARAQHFLLSLFRRPADTEPERQARRLALNHVLAPAALGLLAEYEGWSPLAAGGVETRTLGALLAVRAPAGLRALDPEARAAQGGNQNRGQSREAATVRAAAWLDARAAEAGAIGFRTEAAEIELDFAAIHETVRRTLRDALDPLCEIVHRFGCDVLLLSGRGARWPAVQDLVTASLAVEPDRVQPMHHYRVGAWYPHADATGRISDPKTTVAVGAMLCRLLRDGQLDNLALVDKFGMRSTARYVGLMENDGRIRADRVLFSGLDLDSEEGGGEMAERTLPFSGRCFLGFKQFRAERWPASPLYRIEFASPEAAQGIALPLQVTLRRSSGRAPDGGEATDFEIDESRVFDARGNRLAERTVRRRLQTLRSEDGSYWLDTGQLATLDAVLGALA</sequence>
<dbReference type="RefSeq" id="WP_248668043.1">
    <property type="nucleotide sequence ID" value="NZ_JALPRX010000071.1"/>
</dbReference>
<name>A0A9X2BUS5_9PROT</name>
<dbReference type="AlphaFoldDB" id="A0A9X2BUS5"/>
<dbReference type="Pfam" id="PF07520">
    <property type="entry name" value="SrfB"/>
    <property type="match status" value="1"/>
</dbReference>
<accession>A0A9X2BUS5</accession>
<comment type="caution">
    <text evidence="1">The sequence shown here is derived from an EMBL/GenBank/DDBJ whole genome shotgun (WGS) entry which is preliminary data.</text>
</comment>
<evidence type="ECO:0000313" key="1">
    <source>
        <dbReference type="EMBL" id="MCK8785923.1"/>
    </source>
</evidence>
<dbReference type="Proteomes" id="UP001139516">
    <property type="component" value="Unassembled WGS sequence"/>
</dbReference>
<protein>
    <submittedName>
        <fullName evidence="1">Virulence factor SrfB</fullName>
    </submittedName>
</protein>
<dbReference type="InterPro" id="IPR009216">
    <property type="entry name" value="Virulence_factor_SrfB"/>
</dbReference>
<dbReference type="InterPro" id="IPR043129">
    <property type="entry name" value="ATPase_NBD"/>
</dbReference>
<proteinExistence type="predicted"/>
<dbReference type="SUPFAM" id="SSF53067">
    <property type="entry name" value="Actin-like ATPase domain"/>
    <property type="match status" value="1"/>
</dbReference>
<organism evidence="1 2">
    <name type="scientific">Roseomonas acroporae</name>
    <dbReference type="NCBI Taxonomy" id="2937791"/>
    <lineage>
        <taxon>Bacteria</taxon>
        <taxon>Pseudomonadati</taxon>
        <taxon>Pseudomonadota</taxon>
        <taxon>Alphaproteobacteria</taxon>
        <taxon>Acetobacterales</taxon>
        <taxon>Roseomonadaceae</taxon>
        <taxon>Roseomonas</taxon>
    </lineage>
</organism>
<gene>
    <name evidence="1" type="ORF">M0638_16205</name>
</gene>
<reference evidence="1" key="1">
    <citation type="submission" date="2022-04" db="EMBL/GenBank/DDBJ databases">
        <title>Roseomonas acroporae sp. nov., isolated from coral Acropora digitifera.</title>
        <authorList>
            <person name="Sun H."/>
        </authorList>
    </citation>
    <scope>NUCLEOTIDE SEQUENCE</scope>
    <source>
        <strain evidence="1">NAR14</strain>
    </source>
</reference>
<evidence type="ECO:0000313" key="2">
    <source>
        <dbReference type="Proteomes" id="UP001139516"/>
    </source>
</evidence>
<dbReference type="EMBL" id="JALPRX010000071">
    <property type="protein sequence ID" value="MCK8785923.1"/>
    <property type="molecule type" value="Genomic_DNA"/>
</dbReference>